<dbReference type="InterPro" id="IPR025246">
    <property type="entry name" value="IS30-like_HTH"/>
</dbReference>
<dbReference type="Pfam" id="PF13936">
    <property type="entry name" value="HTH_38"/>
    <property type="match status" value="1"/>
</dbReference>
<feature type="compositionally biased region" description="Basic and acidic residues" evidence="1">
    <location>
        <begin position="125"/>
        <end position="136"/>
    </location>
</feature>
<proteinExistence type="predicted"/>
<sequence>MKKDYKHLSAEERAATIIERRKGASIRAMALLLRLSASTVSRELTRNRCAVAPCYDATGAASPHRLRHTCCAREAQVRRWQCPVSECARHLIYWRWSCTCRSSGGAAPNVLQSGASQKVRHVHRDRSTEVADRDVGHLVGQKKKAP</sequence>
<dbReference type="EMBL" id="JAJITC010000009">
    <property type="protein sequence ID" value="MCC8403887.1"/>
    <property type="molecule type" value="Genomic_DNA"/>
</dbReference>
<feature type="region of interest" description="Disordered" evidence="1">
    <location>
        <begin position="124"/>
        <end position="146"/>
    </location>
</feature>
<evidence type="ECO:0000256" key="1">
    <source>
        <dbReference type="SAM" id="MobiDB-lite"/>
    </source>
</evidence>
<comment type="caution">
    <text evidence="3">The sequence shown here is derived from an EMBL/GenBank/DDBJ whole genome shotgun (WGS) entry which is preliminary data.</text>
</comment>
<accession>A0ABS8KHK8</accession>
<reference evidence="3 4" key="1">
    <citation type="submission" date="2021-11" db="EMBL/GenBank/DDBJ databases">
        <authorList>
            <person name="Oh E.-T."/>
            <person name="Kim S.-B."/>
        </authorList>
    </citation>
    <scope>NUCLEOTIDE SEQUENCE [LARGE SCALE GENOMIC DNA]</scope>
    <source>
        <strain evidence="3 4">MMS20-SJTN17</strain>
    </source>
</reference>
<dbReference type="Proteomes" id="UP001430614">
    <property type="component" value="Unassembled WGS sequence"/>
</dbReference>
<organism evidence="3 4">
    <name type="scientific">Paraburkholderia translucens</name>
    <dbReference type="NCBI Taxonomy" id="2886945"/>
    <lineage>
        <taxon>Bacteria</taxon>
        <taxon>Pseudomonadati</taxon>
        <taxon>Pseudomonadota</taxon>
        <taxon>Betaproteobacteria</taxon>
        <taxon>Burkholderiales</taxon>
        <taxon>Burkholderiaceae</taxon>
        <taxon>Paraburkholderia</taxon>
    </lineage>
</organism>
<gene>
    <name evidence="3" type="ORF">LJ655_18670</name>
</gene>
<keyword evidence="4" id="KW-1185">Reference proteome</keyword>
<evidence type="ECO:0000313" key="3">
    <source>
        <dbReference type="EMBL" id="MCC8403887.1"/>
    </source>
</evidence>
<evidence type="ECO:0000313" key="4">
    <source>
        <dbReference type="Proteomes" id="UP001430614"/>
    </source>
</evidence>
<evidence type="ECO:0000259" key="2">
    <source>
        <dbReference type="Pfam" id="PF13936"/>
    </source>
</evidence>
<protein>
    <submittedName>
        <fullName evidence="3">Helix-turn-helix domain-containing protein</fullName>
    </submittedName>
</protein>
<feature type="domain" description="Transposase IS30-like HTH" evidence="2">
    <location>
        <begin position="5"/>
        <end position="47"/>
    </location>
</feature>
<name>A0ABS8KHK8_9BURK</name>